<dbReference type="EMBL" id="BLLK01000051">
    <property type="protein sequence ID" value="GFH55643.1"/>
    <property type="molecule type" value="Genomic_DNA"/>
</dbReference>
<feature type="transmembrane region" description="Helical" evidence="5">
    <location>
        <begin position="31"/>
        <end position="53"/>
    </location>
</feature>
<dbReference type="Proteomes" id="UP001054902">
    <property type="component" value="Unassembled WGS sequence"/>
</dbReference>
<feature type="transmembrane region" description="Helical" evidence="5">
    <location>
        <begin position="6"/>
        <end position="24"/>
    </location>
</feature>
<name>A0AAD3D0K3_9STRA</name>
<dbReference type="PANTHER" id="PTHR23112">
    <property type="entry name" value="G PROTEIN-COUPLED RECEPTOR 157-RELATED"/>
    <property type="match status" value="1"/>
</dbReference>
<dbReference type="GO" id="GO:0004930">
    <property type="term" value="F:G protein-coupled receptor activity"/>
    <property type="evidence" value="ECO:0007669"/>
    <property type="project" value="TreeGrafter"/>
</dbReference>
<evidence type="ECO:0000313" key="6">
    <source>
        <dbReference type="EMBL" id="GFH55643.1"/>
    </source>
</evidence>
<keyword evidence="4 5" id="KW-0472">Membrane</keyword>
<proteinExistence type="predicted"/>
<keyword evidence="7" id="KW-1185">Reference proteome</keyword>
<dbReference type="GO" id="GO:0005886">
    <property type="term" value="C:plasma membrane"/>
    <property type="evidence" value="ECO:0007669"/>
    <property type="project" value="TreeGrafter"/>
</dbReference>
<feature type="transmembrane region" description="Helical" evidence="5">
    <location>
        <begin position="116"/>
        <end position="132"/>
    </location>
</feature>
<dbReference type="GO" id="GO:0007189">
    <property type="term" value="P:adenylate cyclase-activating G protein-coupled receptor signaling pathway"/>
    <property type="evidence" value="ECO:0007669"/>
    <property type="project" value="TreeGrafter"/>
</dbReference>
<keyword evidence="2 5" id="KW-0812">Transmembrane</keyword>
<keyword evidence="3 5" id="KW-1133">Transmembrane helix</keyword>
<sequence length="478" mass="54102">MISGLTSFFSSLIIIAVILRSKLLDSPYHRIIFGLAVFDCVSSLAIALSTIPMPKDVAYVFEMPSYGTTNTCVAQALLYLFGSALAFGMSSILNIYYICSLVFQMWDEVFRKRVEVPLYALAVIGVSFAGLIKTKHWDDGLSLEMLNPSPSATFCTVEDYPYDCSVVDIAYDDIGIECRGKQSREVFTFRFLILGGVTFFLLIGTMISIIVSFYVNLRKQKIAVEKKKKESEFCIEQISADDKSWDSNAMENVDLDESVQQTVQLSDEDLNILQMAQEQSKVITQQALMYIAAFVVTWIFVIIPCVVNAENYPAVQVLRMVFQPLQGFWNMWIFLMHKVSQLRRCKPEEFKSLCHTLKFILFEPKQFRDLAHDEKKIANLEFYLDSIGTATVSHDTRLDVQIERAIEEAIASPTDPSMYNDVEADYSSKDILSYGDLISNGNSNGESLPSMLSLEKSRHDGQYKGYYDSVRIMKPLGK</sequence>
<evidence type="ECO:0000313" key="7">
    <source>
        <dbReference type="Proteomes" id="UP001054902"/>
    </source>
</evidence>
<evidence type="ECO:0000256" key="1">
    <source>
        <dbReference type="ARBA" id="ARBA00004141"/>
    </source>
</evidence>
<evidence type="ECO:0000256" key="2">
    <source>
        <dbReference type="ARBA" id="ARBA00022692"/>
    </source>
</evidence>
<feature type="transmembrane region" description="Helical" evidence="5">
    <location>
        <begin position="191"/>
        <end position="217"/>
    </location>
</feature>
<protein>
    <submittedName>
        <fullName evidence="6">Uncharacterized protein</fullName>
    </submittedName>
</protein>
<dbReference type="Gene3D" id="1.20.1070.10">
    <property type="entry name" value="Rhodopsin 7-helix transmembrane proteins"/>
    <property type="match status" value="1"/>
</dbReference>
<feature type="transmembrane region" description="Helical" evidence="5">
    <location>
        <begin position="287"/>
        <end position="309"/>
    </location>
</feature>
<evidence type="ECO:0000256" key="5">
    <source>
        <dbReference type="SAM" id="Phobius"/>
    </source>
</evidence>
<evidence type="ECO:0000256" key="3">
    <source>
        <dbReference type="ARBA" id="ARBA00022989"/>
    </source>
</evidence>
<dbReference type="PANTHER" id="PTHR23112:SF0">
    <property type="entry name" value="TRANSMEMBRANE PROTEIN 116"/>
    <property type="match status" value="1"/>
</dbReference>
<accession>A0AAD3D0K3</accession>
<comment type="caution">
    <text evidence="6">The sequence shown here is derived from an EMBL/GenBank/DDBJ whole genome shotgun (WGS) entry which is preliminary data.</text>
</comment>
<dbReference type="SUPFAM" id="SSF81321">
    <property type="entry name" value="Family A G protein-coupled receptor-like"/>
    <property type="match status" value="1"/>
</dbReference>
<reference evidence="6 7" key="1">
    <citation type="journal article" date="2021" name="Sci. Rep.">
        <title>The genome of the diatom Chaetoceros tenuissimus carries an ancient integrated fragment of an extant virus.</title>
        <authorList>
            <person name="Hongo Y."/>
            <person name="Kimura K."/>
            <person name="Takaki Y."/>
            <person name="Yoshida Y."/>
            <person name="Baba S."/>
            <person name="Kobayashi G."/>
            <person name="Nagasaki K."/>
            <person name="Hano T."/>
            <person name="Tomaru Y."/>
        </authorList>
    </citation>
    <scope>NUCLEOTIDE SEQUENCE [LARGE SCALE GENOMIC DNA]</scope>
    <source>
        <strain evidence="6 7">NIES-3715</strain>
    </source>
</reference>
<evidence type="ECO:0000256" key="4">
    <source>
        <dbReference type="ARBA" id="ARBA00023136"/>
    </source>
</evidence>
<feature type="transmembrane region" description="Helical" evidence="5">
    <location>
        <begin position="73"/>
        <end position="96"/>
    </location>
</feature>
<organism evidence="6 7">
    <name type="scientific">Chaetoceros tenuissimus</name>
    <dbReference type="NCBI Taxonomy" id="426638"/>
    <lineage>
        <taxon>Eukaryota</taxon>
        <taxon>Sar</taxon>
        <taxon>Stramenopiles</taxon>
        <taxon>Ochrophyta</taxon>
        <taxon>Bacillariophyta</taxon>
        <taxon>Coscinodiscophyceae</taxon>
        <taxon>Chaetocerotophycidae</taxon>
        <taxon>Chaetocerotales</taxon>
        <taxon>Chaetocerotaceae</taxon>
        <taxon>Chaetoceros</taxon>
    </lineage>
</organism>
<gene>
    <name evidence="6" type="ORF">CTEN210_12119</name>
</gene>
<comment type="subcellular location">
    <subcellularLocation>
        <location evidence="1">Membrane</location>
        <topology evidence="1">Multi-pass membrane protein</topology>
    </subcellularLocation>
</comment>
<dbReference type="AlphaFoldDB" id="A0AAD3D0K3"/>